<reference evidence="4 5" key="1">
    <citation type="submission" date="2019-06" db="EMBL/GenBank/DDBJ databases">
        <title>Discovery of a novel chromosome fission-fusion reversal in muntjac.</title>
        <authorList>
            <person name="Mudd A.B."/>
            <person name="Bredeson J.V."/>
            <person name="Baum R."/>
            <person name="Hockemeyer D."/>
            <person name="Rokhsar D.S."/>
        </authorList>
    </citation>
    <scope>NUCLEOTIDE SEQUENCE [LARGE SCALE GENOMIC DNA]</scope>
    <source>
        <strain evidence="4">UTSW_UCB_Mm</strain>
        <tissue evidence="4">Fibroblast cell line</tissue>
    </source>
</reference>
<name>A0A5N3UVD4_MUNMU</name>
<comment type="caution">
    <text evidence="4">The sequence shown here is derived from an EMBL/GenBank/DDBJ whole genome shotgun (WGS) entry which is preliminary data.</text>
</comment>
<dbReference type="Proteomes" id="UP000326458">
    <property type="component" value="Unassembled WGS sequence"/>
</dbReference>
<evidence type="ECO:0000256" key="1">
    <source>
        <dbReference type="SAM" id="MobiDB-lite"/>
    </source>
</evidence>
<proteinExistence type="predicted"/>
<keyword evidence="2" id="KW-0732">Signal</keyword>
<keyword evidence="5" id="KW-1185">Reference proteome</keyword>
<feature type="signal peptide" evidence="2">
    <location>
        <begin position="1"/>
        <end position="18"/>
    </location>
</feature>
<dbReference type="InterPro" id="IPR007110">
    <property type="entry name" value="Ig-like_dom"/>
</dbReference>
<sequence>MWFLLLLLFNLCFKCPRSQPVLTQTDSLSASPGASARLPDCTLSSGSMFKPGSPPRGLLTFKSDSSKPQGSRVPSHFSGSKDAQANAGLLLISGLQPEDEADYNCASLHQNTGIYKVLQTHSGPVPSLMWLSLLLCLAHV</sequence>
<feature type="domain" description="Ig-like" evidence="3">
    <location>
        <begin position="16"/>
        <end position="122"/>
    </location>
</feature>
<evidence type="ECO:0000313" key="4">
    <source>
        <dbReference type="EMBL" id="KAB0340773.1"/>
    </source>
</evidence>
<dbReference type="AlphaFoldDB" id="A0A5N3UVD4"/>
<dbReference type="PROSITE" id="PS50835">
    <property type="entry name" value="IG_LIKE"/>
    <property type="match status" value="1"/>
</dbReference>
<dbReference type="InterPro" id="IPR013783">
    <property type="entry name" value="Ig-like_fold"/>
</dbReference>
<accession>A0A5N3UVD4</accession>
<dbReference type="InterPro" id="IPR013106">
    <property type="entry name" value="Ig_V-set"/>
</dbReference>
<protein>
    <recommendedName>
        <fullName evidence="3">Ig-like domain-containing protein</fullName>
    </recommendedName>
</protein>
<dbReference type="InterPro" id="IPR036179">
    <property type="entry name" value="Ig-like_dom_sf"/>
</dbReference>
<evidence type="ECO:0000313" key="5">
    <source>
        <dbReference type="Proteomes" id="UP000326458"/>
    </source>
</evidence>
<dbReference type="Gene3D" id="2.60.40.10">
    <property type="entry name" value="Immunoglobulins"/>
    <property type="match status" value="1"/>
</dbReference>
<dbReference type="PANTHER" id="PTHR23267">
    <property type="entry name" value="IMMUNOGLOBULIN LIGHT CHAIN"/>
    <property type="match status" value="1"/>
</dbReference>
<gene>
    <name evidence="4" type="ORF">FD754_022838</name>
</gene>
<dbReference type="Pfam" id="PF07686">
    <property type="entry name" value="V-set"/>
    <property type="match status" value="1"/>
</dbReference>
<feature type="chain" id="PRO_5024396986" description="Ig-like domain-containing protein" evidence="2">
    <location>
        <begin position="19"/>
        <end position="140"/>
    </location>
</feature>
<evidence type="ECO:0000259" key="3">
    <source>
        <dbReference type="PROSITE" id="PS50835"/>
    </source>
</evidence>
<dbReference type="InterPro" id="IPR050150">
    <property type="entry name" value="IgV_Light_Chain"/>
</dbReference>
<organism evidence="4 5">
    <name type="scientific">Muntiacus muntjak</name>
    <name type="common">Barking deer</name>
    <name type="synonym">Indian muntjac</name>
    <dbReference type="NCBI Taxonomy" id="9888"/>
    <lineage>
        <taxon>Eukaryota</taxon>
        <taxon>Metazoa</taxon>
        <taxon>Chordata</taxon>
        <taxon>Craniata</taxon>
        <taxon>Vertebrata</taxon>
        <taxon>Euteleostomi</taxon>
        <taxon>Mammalia</taxon>
        <taxon>Eutheria</taxon>
        <taxon>Laurasiatheria</taxon>
        <taxon>Artiodactyla</taxon>
        <taxon>Ruminantia</taxon>
        <taxon>Pecora</taxon>
        <taxon>Cervidae</taxon>
        <taxon>Muntiacinae</taxon>
        <taxon>Muntiacus</taxon>
    </lineage>
</organism>
<dbReference type="SUPFAM" id="SSF48726">
    <property type="entry name" value="Immunoglobulin"/>
    <property type="match status" value="1"/>
</dbReference>
<dbReference type="SMART" id="SM00406">
    <property type="entry name" value="IGv"/>
    <property type="match status" value="1"/>
</dbReference>
<dbReference type="EMBL" id="VCEA01000030">
    <property type="protein sequence ID" value="KAB0340773.1"/>
    <property type="molecule type" value="Genomic_DNA"/>
</dbReference>
<feature type="region of interest" description="Disordered" evidence="1">
    <location>
        <begin position="59"/>
        <end position="81"/>
    </location>
</feature>
<evidence type="ECO:0000256" key="2">
    <source>
        <dbReference type="SAM" id="SignalP"/>
    </source>
</evidence>